<dbReference type="Proteomes" id="UP001595758">
    <property type="component" value="Unassembled WGS sequence"/>
</dbReference>
<dbReference type="EC" id="1.1.1.290" evidence="3"/>
<keyword evidence="3" id="KW-0560">Oxidoreductase</keyword>
<evidence type="ECO:0000256" key="1">
    <source>
        <dbReference type="ARBA" id="ARBA00023027"/>
    </source>
</evidence>
<dbReference type="RefSeq" id="WP_382343777.1">
    <property type="nucleotide sequence ID" value="NZ_JBHSAB010000024.1"/>
</dbReference>
<protein>
    <submittedName>
        <fullName evidence="3">SDR family oxidoreductase</fullName>
        <ecNumber evidence="3">1.1.1.290</ecNumber>
    </submittedName>
</protein>
<proteinExistence type="predicted"/>
<dbReference type="PANTHER" id="PTHR43574">
    <property type="entry name" value="EPIMERASE-RELATED"/>
    <property type="match status" value="1"/>
</dbReference>
<dbReference type="Pfam" id="PF01370">
    <property type="entry name" value="Epimerase"/>
    <property type="match status" value="1"/>
</dbReference>
<evidence type="ECO:0000313" key="4">
    <source>
        <dbReference type="Proteomes" id="UP001595758"/>
    </source>
</evidence>
<dbReference type="InterPro" id="IPR001509">
    <property type="entry name" value="Epimerase_deHydtase"/>
</dbReference>
<dbReference type="EMBL" id="JBHSAB010000024">
    <property type="protein sequence ID" value="MFC3909500.1"/>
    <property type="molecule type" value="Genomic_DNA"/>
</dbReference>
<sequence>MAASFLIFGLGYTARALAPVLEQQGFSIIGTTRNLEKPAAAHLETVTLIDFFDPDIEQHINQASHILVTIPPAAEIGDIVLHHYADLIKRRSTHIQWLGYLSSTGVYGDHQGKWVNENSPCFPESATALARMEAEQRWLSFADKWHLPLHIFRLAGIYGPGRNALERLVSGKQDSIYKQGHVFSRIHVDDIVSVLLASMTHIHPLSIYNIADDEPAPSHVIDAYAAALLHREPLPLINFEEAALSPRLKEFYSDNRRISNQKIKEELKIKLKYPTFREGLKSIKVENRPGLR</sequence>
<keyword evidence="4" id="KW-1185">Reference proteome</keyword>
<gene>
    <name evidence="3" type="ORF">ACFORL_10510</name>
</gene>
<dbReference type="GO" id="GO:0033711">
    <property type="term" value="F:4-phosphoerythronate dehydrogenase activity"/>
    <property type="evidence" value="ECO:0007669"/>
    <property type="project" value="UniProtKB-EC"/>
</dbReference>
<keyword evidence="1" id="KW-0520">NAD</keyword>
<dbReference type="Gene3D" id="3.40.50.720">
    <property type="entry name" value="NAD(P)-binding Rossmann-like Domain"/>
    <property type="match status" value="1"/>
</dbReference>
<evidence type="ECO:0000313" key="3">
    <source>
        <dbReference type="EMBL" id="MFC3909500.1"/>
    </source>
</evidence>
<name>A0ABV8CHN2_9GAMM</name>
<comment type="caution">
    <text evidence="3">The sequence shown here is derived from an EMBL/GenBank/DDBJ whole genome shotgun (WGS) entry which is preliminary data.</text>
</comment>
<feature type="domain" description="NAD-dependent epimerase/dehydratase" evidence="2">
    <location>
        <begin position="9"/>
        <end position="211"/>
    </location>
</feature>
<reference evidence="4" key="1">
    <citation type="journal article" date="2019" name="Int. J. Syst. Evol. Microbiol.">
        <title>The Global Catalogue of Microorganisms (GCM) 10K type strain sequencing project: providing services to taxonomists for standard genome sequencing and annotation.</title>
        <authorList>
            <consortium name="The Broad Institute Genomics Platform"/>
            <consortium name="The Broad Institute Genome Sequencing Center for Infectious Disease"/>
            <person name="Wu L."/>
            <person name="Ma J."/>
        </authorList>
    </citation>
    <scope>NUCLEOTIDE SEQUENCE [LARGE SCALE GENOMIC DNA]</scope>
    <source>
        <strain evidence="4">CCUG 59858</strain>
    </source>
</reference>
<evidence type="ECO:0000259" key="2">
    <source>
        <dbReference type="Pfam" id="PF01370"/>
    </source>
</evidence>
<dbReference type="InterPro" id="IPR036291">
    <property type="entry name" value="NAD(P)-bd_dom_sf"/>
</dbReference>
<dbReference type="SUPFAM" id="SSF51735">
    <property type="entry name" value="NAD(P)-binding Rossmann-fold domains"/>
    <property type="match status" value="1"/>
</dbReference>
<organism evidence="3 4">
    <name type="scientific">Legionella dresdenensis</name>
    <dbReference type="NCBI Taxonomy" id="450200"/>
    <lineage>
        <taxon>Bacteria</taxon>
        <taxon>Pseudomonadati</taxon>
        <taxon>Pseudomonadota</taxon>
        <taxon>Gammaproteobacteria</taxon>
        <taxon>Legionellales</taxon>
        <taxon>Legionellaceae</taxon>
        <taxon>Legionella</taxon>
    </lineage>
</organism>
<dbReference type="CDD" id="cd05266">
    <property type="entry name" value="SDR_a4"/>
    <property type="match status" value="1"/>
</dbReference>
<accession>A0ABV8CHN2</accession>